<dbReference type="Pfam" id="PF06314">
    <property type="entry name" value="ADC"/>
    <property type="match status" value="1"/>
</dbReference>
<protein>
    <submittedName>
        <fullName evidence="1">Acetoacetate decarboxylase</fullName>
    </submittedName>
</protein>
<dbReference type="EMBL" id="VZZK01000022">
    <property type="protein sequence ID" value="KAB1077251.1"/>
    <property type="molecule type" value="Genomic_DNA"/>
</dbReference>
<dbReference type="OrthoDB" id="323772at2"/>
<gene>
    <name evidence="1" type="ORF">F6X53_19345</name>
</gene>
<dbReference type="AlphaFoldDB" id="A0A6L3SUT2"/>
<dbReference type="GO" id="GO:0016829">
    <property type="term" value="F:lyase activity"/>
    <property type="evidence" value="ECO:0007669"/>
    <property type="project" value="InterPro"/>
</dbReference>
<organism evidence="1 2">
    <name type="scientific">Methylobacterium soli</name>
    <dbReference type="NCBI Taxonomy" id="553447"/>
    <lineage>
        <taxon>Bacteria</taxon>
        <taxon>Pseudomonadati</taxon>
        <taxon>Pseudomonadota</taxon>
        <taxon>Alphaproteobacteria</taxon>
        <taxon>Hyphomicrobiales</taxon>
        <taxon>Methylobacteriaceae</taxon>
        <taxon>Methylobacterium</taxon>
    </lineage>
</organism>
<evidence type="ECO:0000313" key="2">
    <source>
        <dbReference type="Proteomes" id="UP000474159"/>
    </source>
</evidence>
<evidence type="ECO:0000313" key="1">
    <source>
        <dbReference type="EMBL" id="KAB1077251.1"/>
    </source>
</evidence>
<proteinExistence type="predicted"/>
<dbReference type="InterPro" id="IPR010451">
    <property type="entry name" value="Acetoacetate_decarboxylase"/>
</dbReference>
<dbReference type="SUPFAM" id="SSF160104">
    <property type="entry name" value="Acetoacetate decarboxylase-like"/>
    <property type="match status" value="1"/>
</dbReference>
<keyword evidence="2" id="KW-1185">Reference proteome</keyword>
<comment type="caution">
    <text evidence="1">The sequence shown here is derived from an EMBL/GenBank/DDBJ whole genome shotgun (WGS) entry which is preliminary data.</text>
</comment>
<dbReference type="Proteomes" id="UP000474159">
    <property type="component" value="Unassembled WGS sequence"/>
</dbReference>
<dbReference type="Gene3D" id="2.40.400.10">
    <property type="entry name" value="Acetoacetate decarboxylase-like"/>
    <property type="match status" value="1"/>
</dbReference>
<sequence length="261" mass="28943">MINDSTQGRWHVLLAQFDVICRRFNKEHVIAMVAESTAWLTSPDGVSYPPAPWRLHGTAYVSLWQVRASALPADWLPQDLRPVTMLGRVLVGTAFAVYEPSGDLAYNEVLAAVQVHGSGRPSLTVPFIWVDHPASIAGARAMWSIPKQEAAFRIRQPRDAEDPRFRASAETPDEQPIADLLFRSRTSMPGRWPVRTAIVQTSLMGSGGGDLRITPAQAWARVSFGTATWDFGRQSPFSFLRGRNPFVSVRLTEMSLHFGSS</sequence>
<dbReference type="InterPro" id="IPR023375">
    <property type="entry name" value="ADC_dom_sf"/>
</dbReference>
<name>A0A6L3SUT2_9HYPH</name>
<reference evidence="1 2" key="1">
    <citation type="submission" date="2019-09" db="EMBL/GenBank/DDBJ databases">
        <title>YIM 48816 draft genome.</title>
        <authorList>
            <person name="Jiang L."/>
        </authorList>
    </citation>
    <scope>NUCLEOTIDE SEQUENCE [LARGE SCALE GENOMIC DNA]</scope>
    <source>
        <strain evidence="1 2">YIM 48816</strain>
    </source>
</reference>
<accession>A0A6L3SUT2</accession>